<comment type="caution">
    <text evidence="1">The sequence shown here is derived from an EMBL/GenBank/DDBJ whole genome shotgun (WGS) entry which is preliminary data.</text>
</comment>
<dbReference type="Pfam" id="PF13489">
    <property type="entry name" value="Methyltransf_23"/>
    <property type="match status" value="1"/>
</dbReference>
<dbReference type="PANTHER" id="PTHR43861">
    <property type="entry name" value="TRANS-ACONITATE 2-METHYLTRANSFERASE-RELATED"/>
    <property type="match status" value="1"/>
</dbReference>
<dbReference type="SUPFAM" id="SSF53335">
    <property type="entry name" value="S-adenosyl-L-methionine-dependent methyltransferases"/>
    <property type="match status" value="1"/>
</dbReference>
<dbReference type="Proteomes" id="UP001526426">
    <property type="component" value="Unassembled WGS sequence"/>
</dbReference>
<dbReference type="Gene3D" id="3.40.50.150">
    <property type="entry name" value="Vaccinia Virus protein VP39"/>
    <property type="match status" value="1"/>
</dbReference>
<keyword evidence="1" id="KW-0489">Methyltransferase</keyword>
<dbReference type="InterPro" id="IPR029063">
    <property type="entry name" value="SAM-dependent_MTases_sf"/>
</dbReference>
<evidence type="ECO:0000313" key="1">
    <source>
        <dbReference type="EMBL" id="MCW6038102.1"/>
    </source>
</evidence>
<reference evidence="1 2" key="1">
    <citation type="submission" date="2021-08" db="EMBL/GenBank/DDBJ databases">
        <title>Draft genome sequence of Spirulina subsalsa with high tolerance to salinity and hype-accumulation of phycocyanin.</title>
        <authorList>
            <person name="Pei H."/>
            <person name="Jiang L."/>
        </authorList>
    </citation>
    <scope>NUCLEOTIDE SEQUENCE [LARGE SCALE GENOMIC DNA]</scope>
    <source>
        <strain evidence="1 2">FACHB-351</strain>
    </source>
</reference>
<gene>
    <name evidence="1" type="ORF">K4A83_17755</name>
</gene>
<sequence length="243" mass="28325">MIKMQIEDRNYKIADYLARSNDFYSLNKYQLVMNWLPKQEHLRVLNAGCGSGEMNLLLAQNRSWQVEAVDIDEEAVSLSKQLKEQTGLDNLEVFHSSIEDFKPTGYYDVIVSNDVLEHIKDDINALEKLCSWLKPGGYLCISVPAFQLLFGYHDRMLGHYRRYSRQQLVNRVAQFLQVSRVRYFGCVLIPVVLFYSTWLQKPYPVEQVQKKSFLVGVLQKMLAWEVRYGSPWGISLVLLARKF</sequence>
<dbReference type="GO" id="GO:0008168">
    <property type="term" value="F:methyltransferase activity"/>
    <property type="evidence" value="ECO:0007669"/>
    <property type="project" value="UniProtKB-KW"/>
</dbReference>
<protein>
    <submittedName>
        <fullName evidence="1">Class I SAM-dependent methyltransferase</fullName>
    </submittedName>
</protein>
<evidence type="ECO:0000313" key="2">
    <source>
        <dbReference type="Proteomes" id="UP001526426"/>
    </source>
</evidence>
<organism evidence="1 2">
    <name type="scientific">Spirulina subsalsa FACHB-351</name>
    <dbReference type="NCBI Taxonomy" id="234711"/>
    <lineage>
        <taxon>Bacteria</taxon>
        <taxon>Bacillati</taxon>
        <taxon>Cyanobacteriota</taxon>
        <taxon>Cyanophyceae</taxon>
        <taxon>Spirulinales</taxon>
        <taxon>Spirulinaceae</taxon>
        <taxon>Spirulina</taxon>
    </lineage>
</organism>
<dbReference type="RefSeq" id="WP_265265998.1">
    <property type="nucleotide sequence ID" value="NZ_JAIHOM010000109.1"/>
</dbReference>
<keyword evidence="2" id="KW-1185">Reference proteome</keyword>
<name>A0ABT3L9G1_9CYAN</name>
<dbReference type="CDD" id="cd02440">
    <property type="entry name" value="AdoMet_MTases"/>
    <property type="match status" value="1"/>
</dbReference>
<dbReference type="GO" id="GO:0032259">
    <property type="term" value="P:methylation"/>
    <property type="evidence" value="ECO:0007669"/>
    <property type="project" value="UniProtKB-KW"/>
</dbReference>
<keyword evidence="1" id="KW-0808">Transferase</keyword>
<dbReference type="EMBL" id="JAIHOM010000109">
    <property type="protein sequence ID" value="MCW6038102.1"/>
    <property type="molecule type" value="Genomic_DNA"/>
</dbReference>
<accession>A0ABT3L9G1</accession>
<proteinExistence type="predicted"/>